<dbReference type="PANTHER" id="PTHR37833:SF1">
    <property type="entry name" value="SIGNAL PEPTIDE PROTEIN"/>
    <property type="match status" value="1"/>
</dbReference>
<gene>
    <name evidence="2" type="ordered locus">Plabr_3394</name>
</gene>
<dbReference type="PROSITE" id="PS51257">
    <property type="entry name" value="PROKAR_LIPOPROTEIN"/>
    <property type="match status" value="1"/>
</dbReference>
<evidence type="ECO:0000313" key="2">
    <source>
        <dbReference type="EMBL" id="ADY60991.1"/>
    </source>
</evidence>
<reference evidence="3" key="1">
    <citation type="submission" date="2011-02" db="EMBL/GenBank/DDBJ databases">
        <title>The complete genome of Planctomyces brasiliensis DSM 5305.</title>
        <authorList>
            <person name="Lucas S."/>
            <person name="Copeland A."/>
            <person name="Lapidus A."/>
            <person name="Bruce D."/>
            <person name="Goodwin L."/>
            <person name="Pitluck S."/>
            <person name="Kyrpides N."/>
            <person name="Mavromatis K."/>
            <person name="Pagani I."/>
            <person name="Ivanova N."/>
            <person name="Ovchinnikova G."/>
            <person name="Lu M."/>
            <person name="Detter J.C."/>
            <person name="Han C."/>
            <person name="Land M."/>
            <person name="Hauser L."/>
            <person name="Markowitz V."/>
            <person name="Cheng J.-F."/>
            <person name="Hugenholtz P."/>
            <person name="Woyke T."/>
            <person name="Wu D."/>
            <person name="Tindall B."/>
            <person name="Pomrenke H.G."/>
            <person name="Brambilla E."/>
            <person name="Klenk H.-P."/>
            <person name="Eisen J.A."/>
        </authorList>
    </citation>
    <scope>NUCLEOTIDE SEQUENCE [LARGE SCALE GENOMIC DNA]</scope>
    <source>
        <strain evidence="3">ATCC 49424 / DSM 5305 / JCM 21570 / NBRC 103401 / IFAM 1448</strain>
    </source>
</reference>
<evidence type="ECO:0000313" key="3">
    <source>
        <dbReference type="Proteomes" id="UP000006860"/>
    </source>
</evidence>
<dbReference type="InterPro" id="IPR011467">
    <property type="entry name" value="DUF1573"/>
</dbReference>
<name>F0SM36_RUBBR</name>
<evidence type="ECO:0000256" key="1">
    <source>
        <dbReference type="SAM" id="SignalP"/>
    </source>
</evidence>
<dbReference type="STRING" id="756272.Plabr_3394"/>
<dbReference type="Pfam" id="PF07610">
    <property type="entry name" value="DUF1573"/>
    <property type="match status" value="1"/>
</dbReference>
<dbReference type="Gene3D" id="2.60.40.10">
    <property type="entry name" value="Immunoglobulins"/>
    <property type="match status" value="1"/>
</dbReference>
<keyword evidence="1" id="KW-0732">Signal</keyword>
<proteinExistence type="predicted"/>
<evidence type="ECO:0008006" key="4">
    <source>
        <dbReference type="Google" id="ProtNLM"/>
    </source>
</evidence>
<protein>
    <recommendedName>
        <fullName evidence="4">DUF1573 domain-containing protein</fullName>
    </recommendedName>
</protein>
<accession>F0SM36</accession>
<dbReference type="Proteomes" id="UP000006860">
    <property type="component" value="Chromosome"/>
</dbReference>
<dbReference type="eggNOG" id="ENOG5030IR0">
    <property type="taxonomic scope" value="Bacteria"/>
</dbReference>
<organism evidence="2 3">
    <name type="scientific">Rubinisphaera brasiliensis (strain ATCC 49424 / DSM 5305 / JCM 21570 / IAM 15109 / NBRC 103401 / IFAM 1448)</name>
    <name type="common">Planctomyces brasiliensis</name>
    <dbReference type="NCBI Taxonomy" id="756272"/>
    <lineage>
        <taxon>Bacteria</taxon>
        <taxon>Pseudomonadati</taxon>
        <taxon>Planctomycetota</taxon>
        <taxon>Planctomycetia</taxon>
        <taxon>Planctomycetales</taxon>
        <taxon>Planctomycetaceae</taxon>
        <taxon>Rubinisphaera</taxon>
    </lineage>
</organism>
<dbReference type="InterPro" id="IPR013783">
    <property type="entry name" value="Ig-like_fold"/>
</dbReference>
<dbReference type="AlphaFoldDB" id="F0SM36"/>
<dbReference type="PANTHER" id="PTHR37833">
    <property type="entry name" value="LIPOPROTEIN-RELATED"/>
    <property type="match status" value="1"/>
</dbReference>
<keyword evidence="3" id="KW-1185">Reference proteome</keyword>
<dbReference type="EMBL" id="CP002546">
    <property type="protein sequence ID" value="ADY60991.1"/>
    <property type="molecule type" value="Genomic_DNA"/>
</dbReference>
<dbReference type="KEGG" id="pbs:Plabr_3394"/>
<feature type="signal peptide" evidence="1">
    <location>
        <begin position="1"/>
        <end position="26"/>
    </location>
</feature>
<sequence>MTHTLSKLHSFLFLSVLALGSATVLGIAGCGGDLPVSEEAEQKSEELEIVGDPPKLIIEEAEHNFGSMEVGQTLEHEFVIRNEGEGVLKLKKDRSTCKCTMAEFEEVDVEPGDSYKVKLSWIAKALDPAFSQAAYIKTNDPDNKEIELRVVGRVDETFDVSPTGVWALGSMDREGETKFSGTISSRVLEDFEVTGHKVDNEFVEVNYEKMSDEELAETGAKIGYKINGSVKPGSPLGRFHEYVEVNVKIDGEEEEKVAPFEIEGYYAGPMQIVGPAGWVASDMLLMLGRFSADKGKEVTLSIFLRDNEGEPLQIESLEADPDIFEISLVQDKNFEGKNRERYELTIAVPPGSPSVVHEKYDPATISIKTNSPLVNEMFIRVVMVTY</sequence>
<dbReference type="HOGENOM" id="CLU_721314_0_0_0"/>
<dbReference type="RefSeq" id="WP_013629710.1">
    <property type="nucleotide sequence ID" value="NC_015174.1"/>
</dbReference>
<feature type="chain" id="PRO_5003260590" description="DUF1573 domain-containing protein" evidence="1">
    <location>
        <begin position="27"/>
        <end position="386"/>
    </location>
</feature>